<reference evidence="14 15" key="1">
    <citation type="submission" date="2016-04" db="EMBL/GenBank/DDBJ databases">
        <title>A degradative enzymes factory behind the ericoid mycorrhizal symbiosis.</title>
        <authorList>
            <consortium name="DOE Joint Genome Institute"/>
            <person name="Martino E."/>
            <person name="Morin E."/>
            <person name="Grelet G."/>
            <person name="Kuo A."/>
            <person name="Kohler A."/>
            <person name="Daghino S."/>
            <person name="Barry K."/>
            <person name="Choi C."/>
            <person name="Cichocki N."/>
            <person name="Clum A."/>
            <person name="Copeland A."/>
            <person name="Hainaut M."/>
            <person name="Haridas S."/>
            <person name="Labutti K."/>
            <person name="Lindquist E."/>
            <person name="Lipzen A."/>
            <person name="Khouja H.-R."/>
            <person name="Murat C."/>
            <person name="Ohm R."/>
            <person name="Olson A."/>
            <person name="Spatafora J."/>
            <person name="Veneault-Fourrey C."/>
            <person name="Henrissat B."/>
            <person name="Grigoriev I."/>
            <person name="Martin F."/>
            <person name="Perotto S."/>
        </authorList>
    </citation>
    <scope>NUCLEOTIDE SEQUENCE [LARGE SCALE GENOMIC DNA]</scope>
    <source>
        <strain evidence="14 15">E</strain>
    </source>
</reference>
<dbReference type="Gene3D" id="3.20.20.80">
    <property type="entry name" value="Glycosidases"/>
    <property type="match status" value="1"/>
</dbReference>
<dbReference type="RefSeq" id="XP_024740634.1">
    <property type="nucleotide sequence ID" value="XM_024873224.1"/>
</dbReference>
<evidence type="ECO:0000256" key="2">
    <source>
        <dbReference type="ARBA" id="ARBA00008682"/>
    </source>
</evidence>
<dbReference type="InterPro" id="IPR001223">
    <property type="entry name" value="Glyco_hydro18_cat"/>
</dbReference>
<evidence type="ECO:0000313" key="14">
    <source>
        <dbReference type="EMBL" id="PMD63730.1"/>
    </source>
</evidence>
<dbReference type="InterPro" id="IPR018371">
    <property type="entry name" value="Chitin-binding_1_CS"/>
</dbReference>
<dbReference type="SUPFAM" id="SSF51445">
    <property type="entry name" value="(Trans)glycosidases"/>
    <property type="match status" value="1"/>
</dbReference>
<keyword evidence="6" id="KW-0146">Chitin degradation</keyword>
<evidence type="ECO:0000256" key="3">
    <source>
        <dbReference type="ARBA" id="ARBA00012729"/>
    </source>
</evidence>
<comment type="caution">
    <text evidence="10">Lacks conserved residue(s) required for the propagation of feature annotation.</text>
</comment>
<dbReference type="SMART" id="SM00636">
    <property type="entry name" value="Glyco_18"/>
    <property type="match status" value="1"/>
</dbReference>
<evidence type="ECO:0000256" key="10">
    <source>
        <dbReference type="PROSITE-ProRule" id="PRU00261"/>
    </source>
</evidence>
<dbReference type="SUPFAM" id="SSF57016">
    <property type="entry name" value="Plant lectins/antimicrobial peptides"/>
    <property type="match status" value="1"/>
</dbReference>
<dbReference type="AlphaFoldDB" id="A0A2J6TL39"/>
<feature type="domain" description="GH18" evidence="13">
    <location>
        <begin position="101"/>
        <end position="456"/>
    </location>
</feature>
<dbReference type="SMART" id="SM00270">
    <property type="entry name" value="ChtBD1"/>
    <property type="match status" value="1"/>
</dbReference>
<evidence type="ECO:0000256" key="9">
    <source>
        <dbReference type="ARBA" id="ARBA00023326"/>
    </source>
</evidence>
<dbReference type="OrthoDB" id="73875at2759"/>
<dbReference type="Proteomes" id="UP000235371">
    <property type="component" value="Unassembled WGS sequence"/>
</dbReference>
<dbReference type="InParanoid" id="A0A2J6TL39"/>
<keyword evidence="9" id="KW-0624">Polysaccharide degradation</keyword>
<comment type="similarity">
    <text evidence="2">Belongs to the glycosyl hydrolase 18 family. Chitinase class V subfamily.</text>
</comment>
<dbReference type="InterPro" id="IPR029070">
    <property type="entry name" value="Chitinase_insertion_sf"/>
</dbReference>
<dbReference type="InterPro" id="IPR036861">
    <property type="entry name" value="Endochitinase-like_sf"/>
</dbReference>
<dbReference type="CDD" id="cd00035">
    <property type="entry name" value="ChtBD1"/>
    <property type="match status" value="1"/>
</dbReference>
<dbReference type="PANTHER" id="PTHR11177">
    <property type="entry name" value="CHITINASE"/>
    <property type="match status" value="1"/>
</dbReference>
<dbReference type="InterPro" id="IPR017853">
    <property type="entry name" value="GH"/>
</dbReference>
<dbReference type="GO" id="GO:0000272">
    <property type="term" value="P:polysaccharide catabolic process"/>
    <property type="evidence" value="ECO:0007669"/>
    <property type="project" value="UniProtKB-KW"/>
</dbReference>
<dbReference type="PROSITE" id="PS50941">
    <property type="entry name" value="CHIT_BIND_I_2"/>
    <property type="match status" value="1"/>
</dbReference>
<feature type="disulfide bond" evidence="10">
    <location>
        <begin position="70"/>
        <end position="84"/>
    </location>
</feature>
<feature type="non-terminal residue" evidence="14">
    <location>
        <position position="456"/>
    </location>
</feature>
<protein>
    <recommendedName>
        <fullName evidence="3">chitinase</fullName>
        <ecNumber evidence="3">3.2.1.14</ecNumber>
    </recommendedName>
</protein>
<evidence type="ECO:0000313" key="15">
    <source>
        <dbReference type="Proteomes" id="UP000235371"/>
    </source>
</evidence>
<evidence type="ECO:0000256" key="5">
    <source>
        <dbReference type="ARBA" id="ARBA00022801"/>
    </source>
</evidence>
<dbReference type="GeneID" id="36581304"/>
<evidence type="ECO:0000256" key="7">
    <source>
        <dbReference type="ARBA" id="ARBA00023277"/>
    </source>
</evidence>
<dbReference type="GO" id="GO:0006032">
    <property type="term" value="P:chitin catabolic process"/>
    <property type="evidence" value="ECO:0007669"/>
    <property type="project" value="UniProtKB-KW"/>
</dbReference>
<dbReference type="PANTHER" id="PTHR11177:SF333">
    <property type="entry name" value="CHITINASE"/>
    <property type="match status" value="1"/>
</dbReference>
<dbReference type="InterPro" id="IPR001002">
    <property type="entry name" value="Chitin-bd_1"/>
</dbReference>
<comment type="catalytic activity">
    <reaction evidence="1">
        <text>Random endo-hydrolysis of N-acetyl-beta-D-glucosaminide (1-&gt;4)-beta-linkages in chitin and chitodextrins.</text>
        <dbReference type="EC" id="3.2.1.14"/>
    </reaction>
</comment>
<keyword evidence="10" id="KW-1015">Disulfide bond</keyword>
<dbReference type="GO" id="GO:0008061">
    <property type="term" value="F:chitin binding"/>
    <property type="evidence" value="ECO:0007669"/>
    <property type="project" value="UniProtKB-UniRule"/>
</dbReference>
<dbReference type="PROSITE" id="PS01095">
    <property type="entry name" value="GH18_1"/>
    <property type="match status" value="1"/>
</dbReference>
<organism evidence="14 15">
    <name type="scientific">Hyaloscypha bicolor E</name>
    <dbReference type="NCBI Taxonomy" id="1095630"/>
    <lineage>
        <taxon>Eukaryota</taxon>
        <taxon>Fungi</taxon>
        <taxon>Dikarya</taxon>
        <taxon>Ascomycota</taxon>
        <taxon>Pezizomycotina</taxon>
        <taxon>Leotiomycetes</taxon>
        <taxon>Helotiales</taxon>
        <taxon>Hyaloscyphaceae</taxon>
        <taxon>Hyaloscypha</taxon>
        <taxon>Hyaloscypha bicolor</taxon>
    </lineage>
</organism>
<evidence type="ECO:0000259" key="12">
    <source>
        <dbReference type="PROSITE" id="PS50941"/>
    </source>
</evidence>
<dbReference type="Pfam" id="PF00187">
    <property type="entry name" value="Chitin_bind_1"/>
    <property type="match status" value="1"/>
</dbReference>
<dbReference type="EC" id="3.2.1.14" evidence="3"/>
<dbReference type="STRING" id="1095630.A0A2J6TL39"/>
<feature type="domain" description="Chitin-binding type-1" evidence="12">
    <location>
        <begin position="47"/>
        <end position="100"/>
    </location>
</feature>
<dbReference type="Gene3D" id="3.30.60.10">
    <property type="entry name" value="Endochitinase-like"/>
    <property type="match status" value="1"/>
</dbReference>
<name>A0A2J6TL39_9HELO</name>
<evidence type="ECO:0000256" key="8">
    <source>
        <dbReference type="ARBA" id="ARBA00023295"/>
    </source>
</evidence>
<dbReference type="EMBL" id="KZ613780">
    <property type="protein sequence ID" value="PMD63730.1"/>
    <property type="molecule type" value="Genomic_DNA"/>
</dbReference>
<evidence type="ECO:0000256" key="6">
    <source>
        <dbReference type="ARBA" id="ARBA00023024"/>
    </source>
</evidence>
<accession>A0A2J6TL39</accession>
<dbReference type="InterPro" id="IPR050314">
    <property type="entry name" value="Glycosyl_Hydrlase_18"/>
</dbReference>
<keyword evidence="8 11" id="KW-0326">Glycosidase</keyword>
<evidence type="ECO:0000259" key="13">
    <source>
        <dbReference type="PROSITE" id="PS51910"/>
    </source>
</evidence>
<dbReference type="InterPro" id="IPR011583">
    <property type="entry name" value="Chitinase_II/V-like_cat"/>
</dbReference>
<evidence type="ECO:0000256" key="11">
    <source>
        <dbReference type="RuleBase" id="RU000489"/>
    </source>
</evidence>
<keyword evidence="4 10" id="KW-0147">Chitin-binding</keyword>
<dbReference type="SUPFAM" id="SSF54556">
    <property type="entry name" value="Chitinase insertion domain"/>
    <property type="match status" value="1"/>
</dbReference>
<keyword evidence="7" id="KW-0119">Carbohydrate metabolism</keyword>
<keyword evidence="15" id="KW-1185">Reference proteome</keyword>
<dbReference type="Pfam" id="PF00704">
    <property type="entry name" value="Glyco_hydro_18"/>
    <property type="match status" value="1"/>
</dbReference>
<evidence type="ECO:0000256" key="1">
    <source>
        <dbReference type="ARBA" id="ARBA00000822"/>
    </source>
</evidence>
<dbReference type="PROSITE" id="PS51910">
    <property type="entry name" value="GH18_2"/>
    <property type="match status" value="1"/>
</dbReference>
<dbReference type="PROSITE" id="PS00026">
    <property type="entry name" value="CHIT_BIND_I_1"/>
    <property type="match status" value="1"/>
</dbReference>
<gene>
    <name evidence="14" type="ORF">K444DRAFT_492695</name>
</gene>
<dbReference type="InterPro" id="IPR001579">
    <property type="entry name" value="Glyco_hydro_18_chit_AS"/>
</dbReference>
<dbReference type="Gene3D" id="3.10.50.10">
    <property type="match status" value="1"/>
</dbReference>
<proteinExistence type="inferred from homology"/>
<sequence length="456" mass="49185">SCSPSNPCSVGCCGNGGMHAQKSIFTMFTFSGPDFCGTSCVANCDYKAECNPGGWDPIYVNASSCPLKVCCSRFGFCGTTEEFCGSSQVPEPFCDGNSAAGRIVGYYEGWSEENTCETFTPDQIPLGIYTHINYAFASIDPSSFQVVAMDSFTGTLYPQIIALKGKDPGLKIWISIGGWSFNDPGPTANTFSTLASSIEAQNEFFASLISFMSNYGFDGVDLDWEYPVAPERGGNEADFANLPTFLRNLRNALNSSGFLFGLSITLPSSYWYMRNFDIVSIDPIVDWFNIMTYDLHGTWDGTDPYIGAVALAHTNLTEINQTMDLLWRNNINPARVNMGIGFYGRSFTMSDPSCLKAGCPFSGGGNPGPCTASAGILSYQEIEQIIAAGATVTLDPVAAIEIVTWDTNQWVSYDDTQTLKMKMEYANGKCIGGVLVWAADLDDQTGSAINALGAAL</sequence>
<evidence type="ECO:0000256" key="4">
    <source>
        <dbReference type="ARBA" id="ARBA00022669"/>
    </source>
</evidence>
<feature type="non-terminal residue" evidence="14">
    <location>
        <position position="1"/>
    </location>
</feature>
<keyword evidence="5 11" id="KW-0378">Hydrolase</keyword>
<dbReference type="GO" id="GO:0008843">
    <property type="term" value="F:endochitinase activity"/>
    <property type="evidence" value="ECO:0007669"/>
    <property type="project" value="UniProtKB-EC"/>
</dbReference>
<feature type="disulfide bond" evidence="10">
    <location>
        <begin position="65"/>
        <end position="77"/>
    </location>
</feature>